<evidence type="ECO:0000256" key="19">
    <source>
        <dbReference type="SAM" id="SignalP"/>
    </source>
</evidence>
<proteinExistence type="inferred from homology"/>
<evidence type="ECO:0000313" key="23">
    <source>
        <dbReference type="Proteomes" id="UP000694427"/>
    </source>
</evidence>
<comment type="similarity">
    <text evidence="14">Belongs to the protein-tyrosine phosphatase family. Receptor class 1/6 subfamily.</text>
</comment>
<evidence type="ECO:0000256" key="16">
    <source>
        <dbReference type="ARBA" id="ARBA00078812"/>
    </source>
</evidence>
<dbReference type="SUPFAM" id="SSF52799">
    <property type="entry name" value="(Phosphotyrosine protein) phosphatases II"/>
    <property type="match status" value="2"/>
</dbReference>
<dbReference type="InterPro" id="IPR016130">
    <property type="entry name" value="Tyr_Pase_AS"/>
</dbReference>
<keyword evidence="3" id="KW-1003">Cell membrane</keyword>
<evidence type="ECO:0000259" key="20">
    <source>
        <dbReference type="PROSITE" id="PS50055"/>
    </source>
</evidence>
<dbReference type="CDD" id="cd14558">
    <property type="entry name" value="R-PTP-C-2"/>
    <property type="match status" value="1"/>
</dbReference>
<dbReference type="GO" id="GO:0005886">
    <property type="term" value="C:plasma membrane"/>
    <property type="evidence" value="ECO:0007669"/>
    <property type="project" value="UniProtKB-SubCell"/>
</dbReference>
<dbReference type="InterPro" id="IPR036116">
    <property type="entry name" value="FN3_sf"/>
</dbReference>
<evidence type="ECO:0000256" key="5">
    <source>
        <dbReference type="ARBA" id="ARBA00022692"/>
    </source>
</evidence>
<protein>
    <recommendedName>
        <fullName evidence="15">Receptor-type tyrosine-protein phosphatase C</fullName>
        <ecNumber evidence="2">3.1.3.48</ecNumber>
    </recommendedName>
    <alternativeName>
        <fullName evidence="16">Leukocyte common antigen</fullName>
    </alternativeName>
</protein>
<feature type="compositionally biased region" description="Acidic residues" evidence="17">
    <location>
        <begin position="1087"/>
        <end position="1102"/>
    </location>
</feature>
<dbReference type="InterPro" id="IPR003961">
    <property type="entry name" value="FN3_dom"/>
</dbReference>
<evidence type="ECO:0000256" key="8">
    <source>
        <dbReference type="ARBA" id="ARBA00022801"/>
    </source>
</evidence>
<evidence type="ECO:0000256" key="6">
    <source>
        <dbReference type="ARBA" id="ARBA00022729"/>
    </source>
</evidence>
<dbReference type="Proteomes" id="UP000694427">
    <property type="component" value="Unplaced"/>
</dbReference>
<evidence type="ECO:0000256" key="12">
    <source>
        <dbReference type="ARBA" id="ARBA00023180"/>
    </source>
</evidence>
<dbReference type="Pfam" id="PF00102">
    <property type="entry name" value="Y_phosphatase"/>
    <property type="match status" value="2"/>
</dbReference>
<evidence type="ECO:0000259" key="21">
    <source>
        <dbReference type="PROSITE" id="PS50056"/>
    </source>
</evidence>
<dbReference type="PROSITE" id="PS50055">
    <property type="entry name" value="TYR_PHOSPHATASE_PTP"/>
    <property type="match status" value="2"/>
</dbReference>
<evidence type="ECO:0000256" key="18">
    <source>
        <dbReference type="SAM" id="Phobius"/>
    </source>
</evidence>
<evidence type="ECO:0000256" key="7">
    <source>
        <dbReference type="ARBA" id="ARBA00022737"/>
    </source>
</evidence>
<evidence type="ECO:0000256" key="10">
    <source>
        <dbReference type="ARBA" id="ARBA00022989"/>
    </source>
</evidence>
<dbReference type="GO" id="GO:0004725">
    <property type="term" value="F:protein tyrosine phosphatase activity"/>
    <property type="evidence" value="ECO:0007669"/>
    <property type="project" value="UniProtKB-EC"/>
</dbReference>
<feature type="compositionally biased region" description="Low complexity" evidence="17">
    <location>
        <begin position="215"/>
        <end position="235"/>
    </location>
</feature>
<evidence type="ECO:0000256" key="13">
    <source>
        <dbReference type="ARBA" id="ARBA00051722"/>
    </source>
</evidence>
<dbReference type="Gene3D" id="2.60.40.10">
    <property type="entry name" value="Immunoglobulins"/>
    <property type="match status" value="1"/>
</dbReference>
<dbReference type="SMART" id="SM00194">
    <property type="entry name" value="PTPc"/>
    <property type="match status" value="2"/>
</dbReference>
<dbReference type="InterPro" id="IPR050348">
    <property type="entry name" value="Protein-Tyr_Phosphatase"/>
</dbReference>
<evidence type="ECO:0000256" key="15">
    <source>
        <dbReference type="ARBA" id="ARBA00073601"/>
    </source>
</evidence>
<dbReference type="CDD" id="cd14557">
    <property type="entry name" value="R-PTPc-C-1"/>
    <property type="match status" value="1"/>
</dbReference>
<keyword evidence="9" id="KW-0904">Protein phosphatase</keyword>
<feature type="region of interest" description="Disordered" evidence="17">
    <location>
        <begin position="1337"/>
        <end position="1421"/>
    </location>
</feature>
<dbReference type="PANTHER" id="PTHR19134">
    <property type="entry name" value="RECEPTOR-TYPE TYROSINE-PROTEIN PHOSPHATASE"/>
    <property type="match status" value="1"/>
</dbReference>
<feature type="region of interest" description="Disordered" evidence="17">
    <location>
        <begin position="1082"/>
        <end position="1102"/>
    </location>
</feature>
<sequence>MAKLFALGPLVLVLCLVLCDSADPSINLTQSTAPTTASPTIKGVSADPSINLTQSTAPTTASPTIKDTGKGDKVTQTNLPTLTALSNTPADSTKGSASNQKDSQTSTSILPTHTTIQQQNTDTAGSTSKQKETQTSTSILPTSTTIQQQNTDTADAGTSDAVAGKSDAGNQTDSTLTTSPNTNITKETGPSPSHTPTQTPLSPDQETQPRTSNDTITSPPITTITPLTSTQPPSTLHTFTSITGTTGSPCQYSVLKSMKEKEAHVVNINGSKNQNYTISIKDKHNEIRAEQISNQTAFEIPFEWLKPCTVYTVSVDDCKLSGNNTFTSSKNGETVPKTVVSSVTDNKVCLNGVFTGIQWNLTECVNITEQNSCVSSTHTVVLDTCTYTMNVDLPPVKPLINFNETIPSQFEWMNKPARCNATLIINCTNNENKSSTIHDLNTPVSLLPDTEYNCTGEYPYEKQHIKSNELSFQIKCDWQKNGRFQQRSTSLEISWNSLEGDKCSGIKWDSYSVNYKIRGSDGSSDRVNCTKLSGTSAVCNITRLTPYKKYDCNITGTVNQKYYRIYTGNNATLSDKPSIKPETKVPKIIHPSHNSLEINCEKMKKDLVWNGGEGTFTAEITYNGETITAGPEDKCFFTFSDLYYLATYDVKITAVNKEGDSAFITYKANTLYNDKAVVGFLVFLIIVTSVALLFVLFKIYLLKRKRTAEDEEIPLTPEPLRRVEPIYADGLVEAYKTKIADESRLFMDEFQSIPRIFSNYTIKEAKKQENQSKNRYVDILPYDYNRVTLSAGGEDDYINASFIEGYQEPKKYIAAQGPKDETVCDFWQMVWEQKSSIIVMVTRCEEGNKIKCAQYWPSLDRETEIFDDFVVKIRSEQHCPDYIIRHLILNNKREKASEREVTHIQFISWPDHGVPGDPSLLLKLRRRVNSFKNFFSGPIVIHCSAGVGRTGTYIGIDAMIESLEAEGRVDIYGYVAKLRRQRCLMVQVEAQYILIHTALIEHTMFGETEVSLSEFHSVLNTLRQKDGSDPSLLEMEFQKLPKFKKWRTINTGSSEDNKKKNRYSDVIPYDYNRVLFRLDLEGNQTSDPEDEEDYSSDEEEESNEYINASFISGYWCQKSLIAAQGPLPNTTGEFLLMLYQQQTKTLVMLTDCQEDGNDYSSQYWGDEKKTFGDMEIEVKKTESFPTYVRRRLEIKSTKKTDVLEVDQYQFLKWRGQELPENAQELIEMIRVIRENGNYDNSRMNRNIPMVVHCNNGSSRTGIFCALWNLLDSAYTEKLVDVFQVVKNLRKERQGIVETTEQYQFLYAALEGAFPVQNGAVKTPPANDTAQVINETTALLSEPNSTSGADQKEAEESKAAESSELDAKESSEQEAKESSEQEAKQSSDQEAKESSTAEAPPAEGEKPSTEGTTNGPAATVEL</sequence>
<dbReference type="PROSITE" id="PS00383">
    <property type="entry name" value="TYR_PHOSPHATASE_1"/>
    <property type="match status" value="2"/>
</dbReference>
<evidence type="ECO:0000256" key="1">
    <source>
        <dbReference type="ARBA" id="ARBA00004251"/>
    </source>
</evidence>
<keyword evidence="7" id="KW-0677">Repeat</keyword>
<feature type="domain" description="Tyrosine specific protein phosphatases" evidence="21">
    <location>
        <begin position="1223"/>
        <end position="1303"/>
    </location>
</feature>
<reference evidence="22" key="2">
    <citation type="submission" date="2025-09" db="UniProtKB">
        <authorList>
            <consortium name="Ensembl"/>
        </authorList>
    </citation>
    <scope>IDENTIFICATION</scope>
</reference>
<feature type="compositionally biased region" description="Low complexity" evidence="17">
    <location>
        <begin position="55"/>
        <end position="64"/>
    </location>
</feature>
<dbReference type="SUPFAM" id="SSF49265">
    <property type="entry name" value="Fibronectin type III"/>
    <property type="match status" value="1"/>
</dbReference>
<dbReference type="PROSITE" id="PS50056">
    <property type="entry name" value="TYR_PHOSPHATASE_2"/>
    <property type="match status" value="2"/>
</dbReference>
<evidence type="ECO:0000313" key="22">
    <source>
        <dbReference type="Ensembl" id="ENSCCRP00010045639.1"/>
    </source>
</evidence>
<dbReference type="PRINTS" id="PR00700">
    <property type="entry name" value="PRTYPHPHTASE"/>
</dbReference>
<keyword evidence="5 18" id="KW-0812">Transmembrane</keyword>
<evidence type="ECO:0000256" key="3">
    <source>
        <dbReference type="ARBA" id="ARBA00022475"/>
    </source>
</evidence>
<feature type="signal peptide" evidence="19">
    <location>
        <begin position="1"/>
        <end position="21"/>
    </location>
</feature>
<feature type="chain" id="PRO_5034387271" description="Receptor-type tyrosine-protein phosphatase C" evidence="19">
    <location>
        <begin position="22"/>
        <end position="1421"/>
    </location>
</feature>
<accession>A0A8C1KCR6</accession>
<dbReference type="InterPro" id="IPR029021">
    <property type="entry name" value="Prot-tyrosine_phosphatase-like"/>
</dbReference>
<name>A0A8C1KCR6_CYPCA</name>
<feature type="domain" description="Tyrosine-protein phosphatase" evidence="20">
    <location>
        <begin position="1033"/>
        <end position="1312"/>
    </location>
</feature>
<organism evidence="22 23">
    <name type="scientific">Cyprinus carpio</name>
    <name type="common">Common carp</name>
    <dbReference type="NCBI Taxonomy" id="7962"/>
    <lineage>
        <taxon>Eukaryota</taxon>
        <taxon>Metazoa</taxon>
        <taxon>Chordata</taxon>
        <taxon>Craniata</taxon>
        <taxon>Vertebrata</taxon>
        <taxon>Euteleostomi</taxon>
        <taxon>Actinopterygii</taxon>
        <taxon>Neopterygii</taxon>
        <taxon>Teleostei</taxon>
        <taxon>Ostariophysi</taxon>
        <taxon>Cypriniformes</taxon>
        <taxon>Cyprinidae</taxon>
        <taxon>Cyprininae</taxon>
        <taxon>Cyprinus</taxon>
    </lineage>
</organism>
<dbReference type="InterPro" id="IPR013783">
    <property type="entry name" value="Ig-like_fold"/>
</dbReference>
<evidence type="ECO:0000256" key="17">
    <source>
        <dbReference type="SAM" id="MobiDB-lite"/>
    </source>
</evidence>
<comment type="catalytic activity">
    <reaction evidence="13">
        <text>O-phospho-L-tyrosyl-[protein] + H2O = L-tyrosyl-[protein] + phosphate</text>
        <dbReference type="Rhea" id="RHEA:10684"/>
        <dbReference type="Rhea" id="RHEA-COMP:10136"/>
        <dbReference type="Rhea" id="RHEA-COMP:20101"/>
        <dbReference type="ChEBI" id="CHEBI:15377"/>
        <dbReference type="ChEBI" id="CHEBI:43474"/>
        <dbReference type="ChEBI" id="CHEBI:46858"/>
        <dbReference type="ChEBI" id="CHEBI:61978"/>
        <dbReference type="EC" id="3.1.3.48"/>
    </reaction>
</comment>
<dbReference type="InterPro" id="IPR003595">
    <property type="entry name" value="Tyr_Pase_cat"/>
</dbReference>
<feature type="domain" description="Tyrosine specific protein phosphatases" evidence="21">
    <location>
        <begin position="922"/>
        <end position="993"/>
    </location>
</feature>
<feature type="compositionally biased region" description="Polar residues" evidence="17">
    <location>
        <begin position="74"/>
        <end position="125"/>
    </location>
</feature>
<keyword evidence="8" id="KW-0378">Hydrolase</keyword>
<dbReference type="SMART" id="SM00404">
    <property type="entry name" value="PTPc_motif"/>
    <property type="match status" value="2"/>
</dbReference>
<dbReference type="CDD" id="cd00063">
    <property type="entry name" value="FN3"/>
    <property type="match status" value="1"/>
</dbReference>
<dbReference type="InterPro" id="IPR000387">
    <property type="entry name" value="Tyr_Pase_dom"/>
</dbReference>
<feature type="compositionally biased region" description="Basic and acidic residues" evidence="17">
    <location>
        <begin position="1349"/>
        <end position="1394"/>
    </location>
</feature>
<evidence type="ECO:0000256" key="11">
    <source>
        <dbReference type="ARBA" id="ARBA00023136"/>
    </source>
</evidence>
<dbReference type="Gene3D" id="3.90.190.10">
    <property type="entry name" value="Protein tyrosine phosphatase superfamily"/>
    <property type="match status" value="2"/>
</dbReference>
<keyword evidence="10 18" id="KW-1133">Transmembrane helix</keyword>
<keyword evidence="23" id="KW-1185">Reference proteome</keyword>
<feature type="compositionally biased region" description="Low complexity" evidence="17">
    <location>
        <begin position="31"/>
        <end position="40"/>
    </location>
</feature>
<feature type="compositionally biased region" description="Polar residues" evidence="17">
    <location>
        <begin position="168"/>
        <end position="214"/>
    </location>
</feature>
<evidence type="ECO:0000256" key="2">
    <source>
        <dbReference type="ARBA" id="ARBA00013064"/>
    </source>
</evidence>
<feature type="compositionally biased region" description="Low complexity" evidence="17">
    <location>
        <begin position="133"/>
        <end position="149"/>
    </location>
</feature>
<dbReference type="EC" id="3.1.3.48" evidence="2"/>
<dbReference type="PANTHER" id="PTHR19134:SF539">
    <property type="entry name" value="RECEPTOR-TYPE TYROSINE-PROTEIN PHOSPHATASE C"/>
    <property type="match status" value="1"/>
</dbReference>
<keyword evidence="4" id="KW-0597">Phosphoprotein</keyword>
<reference evidence="22" key="1">
    <citation type="submission" date="2025-08" db="UniProtKB">
        <authorList>
            <consortium name="Ensembl"/>
        </authorList>
    </citation>
    <scope>IDENTIFICATION</scope>
</reference>
<feature type="transmembrane region" description="Helical" evidence="18">
    <location>
        <begin position="676"/>
        <end position="697"/>
    </location>
</feature>
<keyword evidence="11 18" id="KW-0472">Membrane</keyword>
<evidence type="ECO:0000256" key="9">
    <source>
        <dbReference type="ARBA" id="ARBA00022912"/>
    </source>
</evidence>
<dbReference type="FunFam" id="3.90.190.10:FF:000033">
    <property type="entry name" value="receptor-type tyrosine-protein phosphatase C isoform X1"/>
    <property type="match status" value="1"/>
</dbReference>
<dbReference type="FunFam" id="3.90.190.10:FF:000042">
    <property type="entry name" value="receptor-type tyrosine-protein phosphatase C isoform X1"/>
    <property type="match status" value="1"/>
</dbReference>
<comment type="subcellular location">
    <subcellularLocation>
        <location evidence="1">Cell membrane</location>
        <topology evidence="1">Single-pass type I membrane protein</topology>
    </subcellularLocation>
</comment>
<feature type="domain" description="Tyrosine-protein phosphatase" evidence="20">
    <location>
        <begin position="746"/>
        <end position="1002"/>
    </location>
</feature>
<keyword evidence="12" id="KW-0325">Glycoprotein</keyword>
<keyword evidence="6 19" id="KW-0732">Signal</keyword>
<dbReference type="InterPro" id="IPR000242">
    <property type="entry name" value="PTP_cat"/>
</dbReference>
<evidence type="ECO:0000256" key="14">
    <source>
        <dbReference type="ARBA" id="ARBA00061377"/>
    </source>
</evidence>
<feature type="compositionally biased region" description="Polar residues" evidence="17">
    <location>
        <begin position="1337"/>
        <end position="1348"/>
    </location>
</feature>
<evidence type="ECO:0000256" key="4">
    <source>
        <dbReference type="ARBA" id="ARBA00022553"/>
    </source>
</evidence>
<feature type="region of interest" description="Disordered" evidence="17">
    <location>
        <begin position="29"/>
        <end position="236"/>
    </location>
</feature>
<dbReference type="Ensembl" id="ENSCCRT00010050014.1">
    <property type="protein sequence ID" value="ENSCCRP00010045639.1"/>
    <property type="gene ID" value="ENSCCRG00010018495.1"/>
</dbReference>